<sequence>MDPKMTENFILDNSDEDDHNGRAPADVNFTPKEAQLFAYVFTEDLDITSVKRVVYQLDACYLESQIEPRRDMIMNVCAMLCDMMLSMNHGESWQASTCDCVSWPIQDARGIPNLPQSNNSGVWMLKWLQLDEHFKPNHVGQLQETNVHINTAVGLIMDPFNKEKLPLRQPLL</sequence>
<evidence type="ECO:0000313" key="2">
    <source>
        <dbReference type="EMBL" id="KAK7289649.1"/>
    </source>
</evidence>
<dbReference type="AlphaFoldDB" id="A0AAN9J0P4"/>
<comment type="caution">
    <text evidence="2">The sequence shown here is derived from an EMBL/GenBank/DDBJ whole genome shotgun (WGS) entry which is preliminary data.</text>
</comment>
<gene>
    <name evidence="2" type="ORF">RIF29_03448</name>
</gene>
<feature type="region of interest" description="Disordered" evidence="1">
    <location>
        <begin position="1"/>
        <end position="25"/>
    </location>
</feature>
<name>A0AAN9J0P4_CROPI</name>
<keyword evidence="3" id="KW-1185">Reference proteome</keyword>
<organism evidence="2 3">
    <name type="scientific">Crotalaria pallida</name>
    <name type="common">Smooth rattlebox</name>
    <name type="synonym">Crotalaria striata</name>
    <dbReference type="NCBI Taxonomy" id="3830"/>
    <lineage>
        <taxon>Eukaryota</taxon>
        <taxon>Viridiplantae</taxon>
        <taxon>Streptophyta</taxon>
        <taxon>Embryophyta</taxon>
        <taxon>Tracheophyta</taxon>
        <taxon>Spermatophyta</taxon>
        <taxon>Magnoliopsida</taxon>
        <taxon>eudicotyledons</taxon>
        <taxon>Gunneridae</taxon>
        <taxon>Pentapetalae</taxon>
        <taxon>rosids</taxon>
        <taxon>fabids</taxon>
        <taxon>Fabales</taxon>
        <taxon>Fabaceae</taxon>
        <taxon>Papilionoideae</taxon>
        <taxon>50 kb inversion clade</taxon>
        <taxon>genistoids sensu lato</taxon>
        <taxon>core genistoids</taxon>
        <taxon>Crotalarieae</taxon>
        <taxon>Crotalaria</taxon>
    </lineage>
</organism>
<accession>A0AAN9J0P4</accession>
<evidence type="ECO:0000313" key="3">
    <source>
        <dbReference type="Proteomes" id="UP001372338"/>
    </source>
</evidence>
<reference evidence="2 3" key="1">
    <citation type="submission" date="2024-01" db="EMBL/GenBank/DDBJ databases">
        <title>The genomes of 5 underutilized Papilionoideae crops provide insights into root nodulation and disease resistanc.</title>
        <authorList>
            <person name="Yuan L."/>
        </authorList>
    </citation>
    <scope>NUCLEOTIDE SEQUENCE [LARGE SCALE GENOMIC DNA]</scope>
    <source>
        <strain evidence="2">ZHUSHIDOU_FW_LH</strain>
        <tissue evidence="2">Leaf</tissue>
    </source>
</reference>
<evidence type="ECO:0000256" key="1">
    <source>
        <dbReference type="SAM" id="MobiDB-lite"/>
    </source>
</evidence>
<dbReference type="Proteomes" id="UP001372338">
    <property type="component" value="Unassembled WGS sequence"/>
</dbReference>
<dbReference type="EMBL" id="JAYWIO010000001">
    <property type="protein sequence ID" value="KAK7289649.1"/>
    <property type="molecule type" value="Genomic_DNA"/>
</dbReference>
<protein>
    <submittedName>
        <fullName evidence="2">Uncharacterized protein</fullName>
    </submittedName>
</protein>
<proteinExistence type="predicted"/>